<keyword evidence="1" id="KW-0812">Transmembrane</keyword>
<evidence type="ECO:0000313" key="3">
    <source>
        <dbReference type="Proteomes" id="UP000001477"/>
    </source>
</evidence>
<dbReference type="Proteomes" id="UP000001477">
    <property type="component" value="Chromosome"/>
</dbReference>
<evidence type="ECO:0000313" key="2">
    <source>
        <dbReference type="EMBL" id="ACR75376.1"/>
    </source>
</evidence>
<dbReference type="STRING" id="515619.EUBREC_1632"/>
<sequence>MLEVGLCLTKPAFMLHPWRITPCPAVHGRTFLCFMGIISIVSKRLRYSRT</sequence>
<dbReference type="AlphaFoldDB" id="C4Z9F4"/>
<protein>
    <submittedName>
        <fullName evidence="2">Uncharacterized protein</fullName>
    </submittedName>
</protein>
<accession>C4Z9F4</accession>
<evidence type="ECO:0000256" key="1">
    <source>
        <dbReference type="SAM" id="Phobius"/>
    </source>
</evidence>
<dbReference type="EMBL" id="CP001107">
    <property type="protein sequence ID" value="ACR75376.1"/>
    <property type="molecule type" value="Genomic_DNA"/>
</dbReference>
<feature type="transmembrane region" description="Helical" evidence="1">
    <location>
        <begin position="24"/>
        <end position="42"/>
    </location>
</feature>
<keyword evidence="1" id="KW-0472">Membrane</keyword>
<dbReference type="KEGG" id="ere:EUBREC_1632"/>
<gene>
    <name evidence="2" type="ordered locus">EUBREC_1632</name>
</gene>
<keyword evidence="1" id="KW-1133">Transmembrane helix</keyword>
<dbReference type="PaxDb" id="515619-EUBREC_1632"/>
<name>C4Z9F4_AGARV</name>
<dbReference type="HOGENOM" id="CLU_3117977_0_0_9"/>
<reference evidence="2 3" key="1">
    <citation type="journal article" date="2009" name="Proc. Natl. Acad. Sci. U.S.A.">
        <title>Characterizing a model human gut microbiota composed of members of its two dominant bacterial phyla.</title>
        <authorList>
            <person name="Mahowald M.A."/>
            <person name="Rey F.E."/>
            <person name="Seedorf H."/>
            <person name="Turnbaugh P.J."/>
            <person name="Fulton R.S."/>
            <person name="Wollam A."/>
            <person name="Shah N."/>
            <person name="Wang C."/>
            <person name="Magrini V."/>
            <person name="Wilson R.K."/>
            <person name="Cantarel B.L."/>
            <person name="Coutinho P.M."/>
            <person name="Henrissat B."/>
            <person name="Crock L.W."/>
            <person name="Russell A."/>
            <person name="Verberkmoes N.C."/>
            <person name="Hettich R.L."/>
            <person name="Gordon J.I."/>
        </authorList>
    </citation>
    <scope>NUCLEOTIDE SEQUENCE [LARGE SCALE GENOMIC DNA]</scope>
    <source>
        <strain evidence="3">ATCC 33656 / DSM 3377 / JCM 17463 / KCTC 5835 / LMG 30912 / VPI 0990</strain>
    </source>
</reference>
<organism evidence="2 3">
    <name type="scientific">Agathobacter rectalis (strain ATCC 33656 / DSM 3377 / JCM 17463 / KCTC 5835 / VPI 0990)</name>
    <name type="common">Eubacterium rectale</name>
    <dbReference type="NCBI Taxonomy" id="515619"/>
    <lineage>
        <taxon>Bacteria</taxon>
        <taxon>Bacillati</taxon>
        <taxon>Bacillota</taxon>
        <taxon>Clostridia</taxon>
        <taxon>Lachnospirales</taxon>
        <taxon>Lachnospiraceae</taxon>
        <taxon>Agathobacter</taxon>
    </lineage>
</organism>
<proteinExistence type="predicted"/>